<keyword evidence="7" id="KW-1185">Reference proteome</keyword>
<dbReference type="EMBL" id="AWUE01019193">
    <property type="protein sequence ID" value="OMO75605.1"/>
    <property type="molecule type" value="Genomic_DNA"/>
</dbReference>
<keyword evidence="4" id="KW-0378">Hydrolase</keyword>
<evidence type="ECO:0000256" key="2">
    <source>
        <dbReference type="ARBA" id="ARBA00009759"/>
    </source>
</evidence>
<dbReference type="Proteomes" id="UP000187203">
    <property type="component" value="Unassembled WGS sequence"/>
</dbReference>
<feature type="non-terminal residue" evidence="6">
    <location>
        <position position="81"/>
    </location>
</feature>
<sequence>MISNSILSNHTDSLSLNDAELDRFAEVGNRLADAAGDVIRQYFRKKFDILDKEDLSPVTIADQAAEESMVSIIFENFPSHA</sequence>
<dbReference type="InterPro" id="IPR051090">
    <property type="entry name" value="Inositol_monoP_superfamily"/>
</dbReference>
<dbReference type="OrthoDB" id="10254945at2759"/>
<dbReference type="PANTHER" id="PTHR43200">
    <property type="entry name" value="PHOSPHATASE"/>
    <property type="match status" value="1"/>
</dbReference>
<name>A0A1R3HZ24_9ROSI</name>
<dbReference type="PANTHER" id="PTHR43200:SF6">
    <property type="entry name" value="3'(2'),5'-BISPHOSPHATE NUCLEOTIDASE"/>
    <property type="match status" value="1"/>
</dbReference>
<evidence type="ECO:0000256" key="5">
    <source>
        <dbReference type="ARBA" id="ARBA00022842"/>
    </source>
</evidence>
<keyword evidence="5" id="KW-0460">Magnesium</keyword>
<gene>
    <name evidence="6" type="ORF">COLO4_25990</name>
</gene>
<dbReference type="GO" id="GO:0046872">
    <property type="term" value="F:metal ion binding"/>
    <property type="evidence" value="ECO:0007669"/>
    <property type="project" value="UniProtKB-KW"/>
</dbReference>
<dbReference type="InterPro" id="IPR000760">
    <property type="entry name" value="Inositol_monophosphatase-like"/>
</dbReference>
<dbReference type="Gene3D" id="3.30.540.10">
    <property type="entry name" value="Fructose-1,6-Bisphosphatase, subunit A, domain 1"/>
    <property type="match status" value="1"/>
</dbReference>
<comment type="caution">
    <text evidence="6">The sequence shown here is derived from an EMBL/GenBank/DDBJ whole genome shotgun (WGS) entry which is preliminary data.</text>
</comment>
<dbReference type="SUPFAM" id="SSF56655">
    <property type="entry name" value="Carbohydrate phosphatase"/>
    <property type="match status" value="1"/>
</dbReference>
<comment type="cofactor">
    <cofactor evidence="1">
        <name>Mg(2+)</name>
        <dbReference type="ChEBI" id="CHEBI:18420"/>
    </cofactor>
</comment>
<protein>
    <submittedName>
        <fullName evidence="6">Inositol monophosphatase</fullName>
    </submittedName>
</protein>
<evidence type="ECO:0000256" key="3">
    <source>
        <dbReference type="ARBA" id="ARBA00022723"/>
    </source>
</evidence>
<dbReference type="GO" id="GO:0016791">
    <property type="term" value="F:phosphatase activity"/>
    <property type="evidence" value="ECO:0007669"/>
    <property type="project" value="UniProtKB-ARBA"/>
</dbReference>
<evidence type="ECO:0000256" key="1">
    <source>
        <dbReference type="ARBA" id="ARBA00001946"/>
    </source>
</evidence>
<evidence type="ECO:0000256" key="4">
    <source>
        <dbReference type="ARBA" id="ARBA00022801"/>
    </source>
</evidence>
<keyword evidence="3" id="KW-0479">Metal-binding</keyword>
<evidence type="ECO:0000313" key="6">
    <source>
        <dbReference type="EMBL" id="OMO75605.1"/>
    </source>
</evidence>
<dbReference type="STRING" id="93759.A0A1R3HZ24"/>
<proteinExistence type="inferred from homology"/>
<reference evidence="7" key="1">
    <citation type="submission" date="2013-09" db="EMBL/GenBank/DDBJ databases">
        <title>Corchorus olitorius genome sequencing.</title>
        <authorList>
            <person name="Alam M."/>
            <person name="Haque M.S."/>
            <person name="Islam M.S."/>
            <person name="Emdad E.M."/>
            <person name="Islam M.M."/>
            <person name="Ahmed B."/>
            <person name="Halim A."/>
            <person name="Hossen Q.M.M."/>
            <person name="Hossain M.Z."/>
            <person name="Ahmed R."/>
            <person name="Khan M.M."/>
            <person name="Islam R."/>
            <person name="Rashid M.M."/>
            <person name="Khan S.A."/>
            <person name="Rahman M.S."/>
            <person name="Alam M."/>
            <person name="Yahiya A.S."/>
            <person name="Khan M.S."/>
            <person name="Azam M.S."/>
            <person name="Haque T."/>
            <person name="Lashkar M.Z.H."/>
            <person name="Akhand A.I."/>
            <person name="Morshed G."/>
            <person name="Roy S."/>
            <person name="Uddin K.S."/>
            <person name="Rabeya T."/>
            <person name="Hossain A.S."/>
            <person name="Chowdhury A."/>
            <person name="Snigdha A.R."/>
            <person name="Mortoza M.S."/>
            <person name="Matin S.A."/>
            <person name="Hoque S.M.E."/>
            <person name="Islam M.K."/>
            <person name="Roy D.K."/>
            <person name="Haider R."/>
            <person name="Moosa M.M."/>
            <person name="Elias S.M."/>
            <person name="Hasan A.M."/>
            <person name="Jahan S."/>
            <person name="Shafiuddin M."/>
            <person name="Mahmood N."/>
            <person name="Shommy N.S."/>
        </authorList>
    </citation>
    <scope>NUCLEOTIDE SEQUENCE [LARGE SCALE GENOMIC DNA]</scope>
    <source>
        <strain evidence="7">cv. O-4</strain>
    </source>
</reference>
<accession>A0A1R3HZ24</accession>
<dbReference type="Pfam" id="PF00459">
    <property type="entry name" value="Inositol_P"/>
    <property type="match status" value="1"/>
</dbReference>
<dbReference type="GO" id="GO:0000105">
    <property type="term" value="P:L-histidine biosynthetic process"/>
    <property type="evidence" value="ECO:0007669"/>
    <property type="project" value="TreeGrafter"/>
</dbReference>
<dbReference type="AlphaFoldDB" id="A0A1R3HZ24"/>
<comment type="similarity">
    <text evidence="2">Belongs to the inositol monophosphatase superfamily.</text>
</comment>
<evidence type="ECO:0000313" key="7">
    <source>
        <dbReference type="Proteomes" id="UP000187203"/>
    </source>
</evidence>
<organism evidence="6 7">
    <name type="scientific">Corchorus olitorius</name>
    <dbReference type="NCBI Taxonomy" id="93759"/>
    <lineage>
        <taxon>Eukaryota</taxon>
        <taxon>Viridiplantae</taxon>
        <taxon>Streptophyta</taxon>
        <taxon>Embryophyta</taxon>
        <taxon>Tracheophyta</taxon>
        <taxon>Spermatophyta</taxon>
        <taxon>Magnoliopsida</taxon>
        <taxon>eudicotyledons</taxon>
        <taxon>Gunneridae</taxon>
        <taxon>Pentapetalae</taxon>
        <taxon>rosids</taxon>
        <taxon>malvids</taxon>
        <taxon>Malvales</taxon>
        <taxon>Malvaceae</taxon>
        <taxon>Grewioideae</taxon>
        <taxon>Apeibeae</taxon>
        <taxon>Corchorus</taxon>
    </lineage>
</organism>